<dbReference type="GO" id="GO:0051299">
    <property type="term" value="P:centrosome separation"/>
    <property type="evidence" value="ECO:0007669"/>
    <property type="project" value="TreeGrafter"/>
</dbReference>
<sequence length="894" mass="103437">MTDTDDTDELLLIPPDFFVVESDSGQHDPVRPYYNIVDKLIKQVDGLQHRLKTIEVSESFLSHSMDFTQSPSNMNSHRQNFRKYNSTDDLQTSYSAQNTPQKPSSKFKLNSLPNSPNVDRLQHPRSFRRGLGGRLVEDSPEGKYTRFDRDGQTLNEIDTFLSKVKSIQRISAVRNLENDFNTFGSVKSGERSQNSGNLREEPSCMKKTWQCGDNKDSVPDYGTGMRDLLYNDKLKENKLYSNNTHSNYPLNDSIQSAEKNFTDSSSDSTLITAYGRSKPSKTNLLTNPIHSNAVNILNMHKKLVEDSSHKISSNDIYKEHKRKARGTIVGDNFGAELGLMNLADIWNANPYDSLTASQFTQKLQEEKYRRQHCENLIQELQTRNLEMQQKLSVAVKVDDAKNKTIQQFQDTMEKLIVRLEKLNKEKVDYEFEINKLQNRHIDEKEEADQRIGHYEKEASKALNLAHANQEKSNMLESKCKQLENENQTLKRKLDVSEENYVKECDKYKQMSEILAQKEIEINENKITLSSASAEITQSRKAVEGCQKEFNKMKEEYIKMDDKLKEERTQTVKLNKEVMDLLEELDSRKKREIELQDEITKLKKHLESNKVELRNFYQGQVEILVQNKLKEFQCQLDQTENNFKDEIKKREMAIAKSAASHIQQISEKSTLEIKLLEKKHQEEIKLYQIQIMQHKQQAESIQSKLIQFQEKRVTVAKQLQKVMESQWNEAMRIIANGKSPTFHEEPTTFSTIDQLNNLRTKSYTNLEEVLSQHDEEDNYNNMVGRKTLEQEEPCSMLGSNTGKITFDRFGQQTETPVSSKATQLARPALSETDIQKYISLFLNKPTGNQGIPSQEDLLKELESYCFDANSRDKDDGSRTSRGQQRDRKGSKPPWK</sequence>
<name>A0A9P0D319_9CUCU</name>
<proteinExistence type="predicted"/>
<dbReference type="EMBL" id="OV651816">
    <property type="protein sequence ID" value="CAH1109584.1"/>
    <property type="molecule type" value="Genomic_DNA"/>
</dbReference>
<evidence type="ECO:0000256" key="2">
    <source>
        <dbReference type="SAM" id="MobiDB-lite"/>
    </source>
</evidence>
<dbReference type="AlphaFoldDB" id="A0A9P0D319"/>
<feature type="coiled-coil region" evidence="1">
    <location>
        <begin position="549"/>
        <end position="583"/>
    </location>
</feature>
<dbReference type="GO" id="GO:1902017">
    <property type="term" value="P:regulation of cilium assembly"/>
    <property type="evidence" value="ECO:0007669"/>
    <property type="project" value="InterPro"/>
</dbReference>
<feature type="compositionally biased region" description="Polar residues" evidence="2">
    <location>
        <begin position="91"/>
        <end position="117"/>
    </location>
</feature>
<dbReference type="InterPro" id="IPR038923">
    <property type="entry name" value="Centrobin"/>
</dbReference>
<feature type="coiled-coil region" evidence="1">
    <location>
        <begin position="676"/>
        <end position="710"/>
    </location>
</feature>
<dbReference type="GO" id="GO:1902410">
    <property type="term" value="P:mitotic cytokinetic process"/>
    <property type="evidence" value="ECO:0007669"/>
    <property type="project" value="TreeGrafter"/>
</dbReference>
<feature type="coiled-coil region" evidence="1">
    <location>
        <begin position="363"/>
        <end position="499"/>
    </location>
</feature>
<gene>
    <name evidence="3" type="ORF">PSYICH_LOCUS9805</name>
</gene>
<dbReference type="Proteomes" id="UP001153636">
    <property type="component" value="Chromosome 4"/>
</dbReference>
<dbReference type="GO" id="GO:0005814">
    <property type="term" value="C:centriole"/>
    <property type="evidence" value="ECO:0007669"/>
    <property type="project" value="TreeGrafter"/>
</dbReference>
<keyword evidence="1" id="KW-0175">Coiled coil</keyword>
<dbReference type="GO" id="GO:0005813">
    <property type="term" value="C:centrosome"/>
    <property type="evidence" value="ECO:0007669"/>
    <property type="project" value="TreeGrafter"/>
</dbReference>
<protein>
    <recommendedName>
        <fullName evidence="5">Centrobin</fullName>
    </recommendedName>
</protein>
<dbReference type="OrthoDB" id="8190486at2759"/>
<feature type="region of interest" description="Disordered" evidence="2">
    <location>
        <begin position="91"/>
        <end position="144"/>
    </location>
</feature>
<dbReference type="PANTHER" id="PTHR34439">
    <property type="entry name" value="CENTROBIN"/>
    <property type="match status" value="1"/>
</dbReference>
<evidence type="ECO:0000313" key="3">
    <source>
        <dbReference type="EMBL" id="CAH1109584.1"/>
    </source>
</evidence>
<evidence type="ECO:0000256" key="1">
    <source>
        <dbReference type="SAM" id="Coils"/>
    </source>
</evidence>
<accession>A0A9P0D319</accession>
<feature type="compositionally biased region" description="Basic and acidic residues" evidence="2">
    <location>
        <begin position="135"/>
        <end position="144"/>
    </location>
</feature>
<keyword evidence="4" id="KW-1185">Reference proteome</keyword>
<feature type="region of interest" description="Disordered" evidence="2">
    <location>
        <begin position="867"/>
        <end position="894"/>
    </location>
</feature>
<feature type="compositionally biased region" description="Basic and acidic residues" evidence="2">
    <location>
        <begin position="868"/>
        <end position="888"/>
    </location>
</feature>
<organism evidence="3 4">
    <name type="scientific">Psylliodes chrysocephalus</name>
    <dbReference type="NCBI Taxonomy" id="3402493"/>
    <lineage>
        <taxon>Eukaryota</taxon>
        <taxon>Metazoa</taxon>
        <taxon>Ecdysozoa</taxon>
        <taxon>Arthropoda</taxon>
        <taxon>Hexapoda</taxon>
        <taxon>Insecta</taxon>
        <taxon>Pterygota</taxon>
        <taxon>Neoptera</taxon>
        <taxon>Endopterygota</taxon>
        <taxon>Coleoptera</taxon>
        <taxon>Polyphaga</taxon>
        <taxon>Cucujiformia</taxon>
        <taxon>Chrysomeloidea</taxon>
        <taxon>Chrysomelidae</taxon>
        <taxon>Galerucinae</taxon>
        <taxon>Alticini</taxon>
        <taxon>Psylliodes</taxon>
    </lineage>
</organism>
<dbReference type="GO" id="GO:0007099">
    <property type="term" value="P:centriole replication"/>
    <property type="evidence" value="ECO:0007669"/>
    <property type="project" value="InterPro"/>
</dbReference>
<evidence type="ECO:0000313" key="4">
    <source>
        <dbReference type="Proteomes" id="UP001153636"/>
    </source>
</evidence>
<dbReference type="PANTHER" id="PTHR34439:SF1">
    <property type="entry name" value="CENTROBIN"/>
    <property type="match status" value="1"/>
</dbReference>
<reference evidence="3" key="1">
    <citation type="submission" date="2022-01" db="EMBL/GenBank/DDBJ databases">
        <authorList>
            <person name="King R."/>
        </authorList>
    </citation>
    <scope>NUCLEOTIDE SEQUENCE</scope>
</reference>
<evidence type="ECO:0008006" key="5">
    <source>
        <dbReference type="Google" id="ProtNLM"/>
    </source>
</evidence>